<keyword evidence="2" id="KW-0548">Nucleotidyltransferase</keyword>
<keyword evidence="2" id="KW-0808">Transferase</keyword>
<dbReference type="Proteomes" id="UP000735302">
    <property type="component" value="Unassembled WGS sequence"/>
</dbReference>
<keyword evidence="2" id="KW-0695">RNA-directed DNA polymerase</keyword>
<comment type="caution">
    <text evidence="2">The sequence shown here is derived from an EMBL/GenBank/DDBJ whole genome shotgun (WGS) entry which is preliminary data.</text>
</comment>
<reference evidence="2 3" key="1">
    <citation type="journal article" date="2021" name="Elife">
        <title>Chloroplast acquisition without the gene transfer in kleptoplastic sea slugs, Plakobranchus ocellatus.</title>
        <authorList>
            <person name="Maeda T."/>
            <person name="Takahashi S."/>
            <person name="Yoshida T."/>
            <person name="Shimamura S."/>
            <person name="Takaki Y."/>
            <person name="Nagai Y."/>
            <person name="Toyoda A."/>
            <person name="Suzuki Y."/>
            <person name="Arimoto A."/>
            <person name="Ishii H."/>
            <person name="Satoh N."/>
            <person name="Nishiyama T."/>
            <person name="Hasebe M."/>
            <person name="Maruyama T."/>
            <person name="Minagawa J."/>
            <person name="Obokata J."/>
            <person name="Shigenobu S."/>
        </authorList>
    </citation>
    <scope>NUCLEOTIDE SEQUENCE [LARGE SCALE GENOMIC DNA]</scope>
</reference>
<dbReference type="GO" id="GO:0003964">
    <property type="term" value="F:RNA-directed DNA polymerase activity"/>
    <property type="evidence" value="ECO:0007669"/>
    <property type="project" value="UniProtKB-KW"/>
</dbReference>
<dbReference type="InterPro" id="IPR041588">
    <property type="entry name" value="Integrase_H2C2"/>
</dbReference>
<dbReference type="Pfam" id="PF17921">
    <property type="entry name" value="Integrase_H2C2"/>
    <property type="match status" value="1"/>
</dbReference>
<protein>
    <submittedName>
        <fullName evidence="2">Reverse transcriptase</fullName>
    </submittedName>
</protein>
<evidence type="ECO:0000313" key="2">
    <source>
        <dbReference type="EMBL" id="GFO36041.1"/>
    </source>
</evidence>
<sequence>MRLCHETSLAGHLSITATKIFRRFTCPNITMDVKNYIGSCHQCQIHAPRLPKLPIEEMEAISKPFERVAIDIVDPLPMTRNKDQYIHRVQPPLQSNVRALGSRTHRYHRRHL</sequence>
<feature type="domain" description="Integrase zinc-binding" evidence="1">
    <location>
        <begin position="1"/>
        <end position="48"/>
    </location>
</feature>
<dbReference type="Gene3D" id="1.10.340.70">
    <property type="match status" value="1"/>
</dbReference>
<organism evidence="2 3">
    <name type="scientific">Plakobranchus ocellatus</name>
    <dbReference type="NCBI Taxonomy" id="259542"/>
    <lineage>
        <taxon>Eukaryota</taxon>
        <taxon>Metazoa</taxon>
        <taxon>Spiralia</taxon>
        <taxon>Lophotrochozoa</taxon>
        <taxon>Mollusca</taxon>
        <taxon>Gastropoda</taxon>
        <taxon>Heterobranchia</taxon>
        <taxon>Euthyneura</taxon>
        <taxon>Panpulmonata</taxon>
        <taxon>Sacoglossa</taxon>
        <taxon>Placobranchoidea</taxon>
        <taxon>Plakobranchidae</taxon>
        <taxon>Plakobranchus</taxon>
    </lineage>
</organism>
<keyword evidence="3" id="KW-1185">Reference proteome</keyword>
<gene>
    <name evidence="2" type="ORF">PoB_006254600</name>
</gene>
<accession>A0AAV4CVV5</accession>
<proteinExistence type="predicted"/>
<dbReference type="PANTHER" id="PTHR47266">
    <property type="entry name" value="ENDONUCLEASE-RELATED"/>
    <property type="match status" value="1"/>
</dbReference>
<evidence type="ECO:0000313" key="3">
    <source>
        <dbReference type="Proteomes" id="UP000735302"/>
    </source>
</evidence>
<dbReference type="InterPro" id="IPR052160">
    <property type="entry name" value="Gypsy_RT_Integrase-like"/>
</dbReference>
<evidence type="ECO:0000259" key="1">
    <source>
        <dbReference type="Pfam" id="PF17921"/>
    </source>
</evidence>
<dbReference type="AlphaFoldDB" id="A0AAV4CVV5"/>
<dbReference type="EMBL" id="BLXT01007037">
    <property type="protein sequence ID" value="GFO36041.1"/>
    <property type="molecule type" value="Genomic_DNA"/>
</dbReference>
<name>A0AAV4CVV5_9GAST</name>